<proteinExistence type="predicted"/>
<name>A0ABN0WLA5_9ACTN</name>
<dbReference type="InterPro" id="IPR009784">
    <property type="entry name" value="DUF1349"/>
</dbReference>
<organism evidence="1 2">
    <name type="scientific">Actinoallomurus spadix</name>
    <dbReference type="NCBI Taxonomy" id="79912"/>
    <lineage>
        <taxon>Bacteria</taxon>
        <taxon>Bacillati</taxon>
        <taxon>Actinomycetota</taxon>
        <taxon>Actinomycetes</taxon>
        <taxon>Streptosporangiales</taxon>
        <taxon>Thermomonosporaceae</taxon>
        <taxon>Actinoallomurus</taxon>
    </lineage>
</organism>
<accession>A0ABN0WLA5</accession>
<evidence type="ECO:0000313" key="2">
    <source>
        <dbReference type="Proteomes" id="UP001501822"/>
    </source>
</evidence>
<comment type="caution">
    <text evidence="1">The sequence shown here is derived from an EMBL/GenBank/DDBJ whole genome shotgun (WGS) entry which is preliminary data.</text>
</comment>
<sequence>MTQAVGQLGIPRIPVSLRWDGEPVSSYRMTDDGLEISAGPGTDLFIDPQRTAVKLNAPHLLACAEGDFLLSARVQVGFASTFDAGALLVWLNDRAWAKLAFELSPQREPMVVSVVTRGTSDDCNSFVVDGDHVWLRVARVGAAYAFHASTDGEYWRLVRHFTLYASAEKTPSYGFSAQSPTGAGCTAAFDAIAYEPRRLSELRDGS</sequence>
<dbReference type="SUPFAM" id="SSF49899">
    <property type="entry name" value="Concanavalin A-like lectins/glucanases"/>
    <property type="match status" value="1"/>
</dbReference>
<dbReference type="EMBL" id="BAAABM010000024">
    <property type="protein sequence ID" value="GAA0340614.1"/>
    <property type="molecule type" value="Genomic_DNA"/>
</dbReference>
<keyword evidence="2" id="KW-1185">Reference proteome</keyword>
<dbReference type="Gene3D" id="2.60.120.200">
    <property type="match status" value="1"/>
</dbReference>
<gene>
    <name evidence="1" type="ORF">GCM10010151_32760</name>
</gene>
<dbReference type="Pfam" id="PF07081">
    <property type="entry name" value="DUF1349"/>
    <property type="match status" value="1"/>
</dbReference>
<dbReference type="InterPro" id="IPR013320">
    <property type="entry name" value="ConA-like_dom_sf"/>
</dbReference>
<evidence type="ECO:0000313" key="1">
    <source>
        <dbReference type="EMBL" id="GAA0340614.1"/>
    </source>
</evidence>
<dbReference type="Proteomes" id="UP001501822">
    <property type="component" value="Unassembled WGS sequence"/>
</dbReference>
<reference evidence="1 2" key="1">
    <citation type="journal article" date="2019" name="Int. J. Syst. Evol. Microbiol.">
        <title>The Global Catalogue of Microorganisms (GCM) 10K type strain sequencing project: providing services to taxonomists for standard genome sequencing and annotation.</title>
        <authorList>
            <consortium name="The Broad Institute Genomics Platform"/>
            <consortium name="The Broad Institute Genome Sequencing Center for Infectious Disease"/>
            <person name="Wu L."/>
            <person name="Ma J."/>
        </authorList>
    </citation>
    <scope>NUCLEOTIDE SEQUENCE [LARGE SCALE GENOMIC DNA]</scope>
    <source>
        <strain evidence="1 2">JCM 3146</strain>
    </source>
</reference>
<dbReference type="PANTHER" id="PTHR35332:SF2">
    <property type="entry name" value="REGULATION OF ENOLASE PROTEIN 1"/>
    <property type="match status" value="1"/>
</dbReference>
<protein>
    <submittedName>
        <fullName evidence="1">DUF1349 domain-containing protein</fullName>
    </submittedName>
</protein>
<dbReference type="PANTHER" id="PTHR35332">
    <property type="entry name" value="REGULATION OF ENOLASE PROTEIN 1"/>
    <property type="match status" value="1"/>
</dbReference>
<dbReference type="RefSeq" id="WP_252811188.1">
    <property type="nucleotide sequence ID" value="NZ_BAAABM010000024.1"/>
</dbReference>